<comment type="caution">
    <text evidence="1">The sequence shown here is derived from an EMBL/GenBank/DDBJ whole genome shotgun (WGS) entry which is preliminary data.</text>
</comment>
<dbReference type="Proteomes" id="UP001597560">
    <property type="component" value="Unassembled WGS sequence"/>
</dbReference>
<dbReference type="RefSeq" id="WP_377610998.1">
    <property type="nucleotide sequence ID" value="NZ_JBHUPA010000007.1"/>
</dbReference>
<keyword evidence="2" id="KW-1185">Reference proteome</keyword>
<evidence type="ECO:0000313" key="2">
    <source>
        <dbReference type="Proteomes" id="UP001597560"/>
    </source>
</evidence>
<organism evidence="1 2">
    <name type="scientific">Olivibacter jilunii</name>
    <dbReference type="NCBI Taxonomy" id="985016"/>
    <lineage>
        <taxon>Bacteria</taxon>
        <taxon>Pseudomonadati</taxon>
        <taxon>Bacteroidota</taxon>
        <taxon>Sphingobacteriia</taxon>
        <taxon>Sphingobacteriales</taxon>
        <taxon>Sphingobacteriaceae</taxon>
        <taxon>Olivibacter</taxon>
    </lineage>
</organism>
<evidence type="ECO:0000313" key="1">
    <source>
        <dbReference type="EMBL" id="MFD2962763.1"/>
    </source>
</evidence>
<dbReference type="EMBL" id="JBHUPA010000007">
    <property type="protein sequence ID" value="MFD2962763.1"/>
    <property type="molecule type" value="Genomic_DNA"/>
</dbReference>
<sequence>MKNFIFALIVVALGVSNVISIRSCSSERRDKEQAEKFIERMAQGGIAAPLAPVDTVRDSVNGVNLNVYKPTVHNGENVADSYAISPGFVDSLQMALDKSVSSGKAKDREILSLSKMNVALQAQLQGTYSRDTLGRLWATAKDDVFNVRFNVDSGRFDIGANIPLAFADYTVGSGWFKPKKFYTATYSPDNRIQFNNVYTVRRNPDFKRSQWSLGATFGPTVTPDGFNYLGITFGFQYRIKEF</sequence>
<gene>
    <name evidence="1" type="ORF">ACFS6J_13270</name>
</gene>
<accession>A0ABW6B2S6</accession>
<name>A0ABW6B2S6_9SPHI</name>
<reference evidence="2" key="1">
    <citation type="journal article" date="2019" name="Int. J. Syst. Evol. Microbiol.">
        <title>The Global Catalogue of Microorganisms (GCM) 10K type strain sequencing project: providing services to taxonomists for standard genome sequencing and annotation.</title>
        <authorList>
            <consortium name="The Broad Institute Genomics Platform"/>
            <consortium name="The Broad Institute Genome Sequencing Center for Infectious Disease"/>
            <person name="Wu L."/>
            <person name="Ma J."/>
        </authorList>
    </citation>
    <scope>NUCLEOTIDE SEQUENCE [LARGE SCALE GENOMIC DNA]</scope>
    <source>
        <strain evidence="2">KCTC 23098</strain>
    </source>
</reference>
<proteinExistence type="predicted"/>
<protein>
    <submittedName>
        <fullName evidence="1">Uncharacterized protein</fullName>
    </submittedName>
</protein>